<proteinExistence type="predicted"/>
<dbReference type="EMBL" id="CAXAMN010026017">
    <property type="protein sequence ID" value="CAK9099955.1"/>
    <property type="molecule type" value="Genomic_DNA"/>
</dbReference>
<comment type="caution">
    <text evidence="2">The sequence shown here is derived from an EMBL/GenBank/DDBJ whole genome shotgun (WGS) entry which is preliminary data.</text>
</comment>
<accession>A0ABP0RKB3</accession>
<keyword evidence="3" id="KW-1185">Reference proteome</keyword>
<evidence type="ECO:0000313" key="1">
    <source>
        <dbReference type="EMBL" id="CAK9092361.1"/>
    </source>
</evidence>
<sequence>MVLQSIGCVCPAHSGELRAALRQSTFTNLLSQICKPSQFGFQTELKYHKQGVLCRPKLGGLCFAVTTLGRVHLGRFTSCGYRDFLTGLLYKRLIPTNRGAWVAMLPVWLHRNGGRLLIGGSQLTWVL</sequence>
<dbReference type="Proteomes" id="UP001642484">
    <property type="component" value="Unassembled WGS sequence"/>
</dbReference>
<evidence type="ECO:0000313" key="2">
    <source>
        <dbReference type="EMBL" id="CAK9099955.1"/>
    </source>
</evidence>
<organism evidence="2 3">
    <name type="scientific">Durusdinium trenchii</name>
    <dbReference type="NCBI Taxonomy" id="1381693"/>
    <lineage>
        <taxon>Eukaryota</taxon>
        <taxon>Sar</taxon>
        <taxon>Alveolata</taxon>
        <taxon>Dinophyceae</taxon>
        <taxon>Suessiales</taxon>
        <taxon>Symbiodiniaceae</taxon>
        <taxon>Durusdinium</taxon>
    </lineage>
</organism>
<evidence type="ECO:0000313" key="3">
    <source>
        <dbReference type="Proteomes" id="UP001642484"/>
    </source>
</evidence>
<dbReference type="EMBL" id="CAXAMN010025062">
    <property type="protein sequence ID" value="CAK9092361.1"/>
    <property type="molecule type" value="Genomic_DNA"/>
</dbReference>
<protein>
    <submittedName>
        <fullName evidence="2">Uncharacterized protein</fullName>
    </submittedName>
</protein>
<gene>
    <name evidence="1" type="ORF">CCMP2556_LOCUS44220</name>
    <name evidence="2" type="ORF">CCMP2556_LOCUS47275</name>
</gene>
<reference evidence="2 3" key="1">
    <citation type="submission" date="2024-02" db="EMBL/GenBank/DDBJ databases">
        <authorList>
            <person name="Chen Y."/>
            <person name="Shah S."/>
            <person name="Dougan E. K."/>
            <person name="Thang M."/>
            <person name="Chan C."/>
        </authorList>
    </citation>
    <scope>NUCLEOTIDE SEQUENCE [LARGE SCALE GENOMIC DNA]</scope>
</reference>
<name>A0ABP0RKB3_9DINO</name>